<dbReference type="EMBL" id="CP024046">
    <property type="protein sequence ID" value="AXR76342.1"/>
    <property type="molecule type" value="Genomic_DNA"/>
</dbReference>
<geneLocation type="plasmid" evidence="5">
    <name>paarc1-02</name>
</geneLocation>
<feature type="transmembrane region" description="Helical" evidence="1">
    <location>
        <begin position="12"/>
        <end position="30"/>
    </location>
</feature>
<keyword evidence="1" id="KW-0812">Transmembrane</keyword>
<evidence type="ECO:0000256" key="1">
    <source>
        <dbReference type="SAM" id="Phobius"/>
    </source>
</evidence>
<proteinExistence type="predicted"/>
<evidence type="ECO:0000313" key="3">
    <source>
        <dbReference type="EMBL" id="AXR80024.1"/>
    </source>
</evidence>
<dbReference type="KEGG" id="nan:AArc1_5141"/>
<geneLocation type="plasmid" evidence="4">
    <name>paarc-mg-01</name>
</geneLocation>
<dbReference type="OrthoDB" id="202775at2157"/>
<keyword evidence="1" id="KW-1133">Transmembrane helix</keyword>
<reference evidence="2 5" key="1">
    <citation type="submission" date="2017-10" db="EMBL/GenBank/DDBJ databases">
        <title>Phenotypic and genomic properties of facultatively anaerobic sulfur-reducing natronoarchaea from hypersaline soda lakes.</title>
        <authorList>
            <person name="Sorokin D.Y."/>
            <person name="Kublanov I.V."/>
            <person name="Roman P."/>
            <person name="Sinninghe Damste J.S."/>
            <person name="Golyshin P.N."/>
            <person name="Rojo D."/>
            <person name="Ciordia S."/>
            <person name="Mena Md.C."/>
            <person name="Ferrer M."/>
            <person name="Messina E."/>
            <person name="Smedile F."/>
            <person name="La Spada G."/>
            <person name="La Cono V."/>
            <person name="Yakimov M.M."/>
        </authorList>
    </citation>
    <scope>NUCLEOTIDE SEQUENCE [LARGE SCALE GENOMIC DNA]</scope>
    <source>
        <strain evidence="2 5">AArc1</strain>
        <plasmid evidence="2">pAArc1-02</plasmid>
        <plasmid evidence="5">paarc1-02</plasmid>
    </source>
</reference>
<accession>A0A346P9Z7</accession>
<geneLocation type="plasmid" evidence="3">
    <name>pAArc-Mg-01</name>
</geneLocation>
<dbReference type="Proteomes" id="UP000258613">
    <property type="component" value="Plasmid pAArc-Mg-01"/>
</dbReference>
<dbReference type="RefSeq" id="WP_117362523.1">
    <property type="nucleotide sequence ID" value="NZ_CP024046.1"/>
</dbReference>
<evidence type="ECO:0000313" key="5">
    <source>
        <dbReference type="Proteomes" id="UP000258707"/>
    </source>
</evidence>
<keyword evidence="3" id="KW-0614">Plasmid</keyword>
<dbReference type="EMBL" id="CP027032">
    <property type="protein sequence ID" value="AXR80024.1"/>
    <property type="molecule type" value="Genomic_DNA"/>
</dbReference>
<sequence>MDTDDLSRRKLLVAATAGASTLIVGGMSFFTEPRQTLTKSATIEPRLTPDTTLAESTGEDEAALTLEWQEVYNGAEIIDPTGGTATFDTDGPSFSFGNVLPGDSGLVVMNVQNGFEEPVQLEVSLEVTRGANEPGLEEFLHAKFWQDEGILGVDSLGGQNGVRDIGEPLLAKGTFGDVVAVLEEGAILGECIDDDVAFTFEWAFPTGQENINTAQGASLEFDLELAARPC</sequence>
<organism evidence="3 4">
    <name type="scientific">Natrarchaeobaculum sulfurireducens</name>
    <dbReference type="NCBI Taxonomy" id="2044521"/>
    <lineage>
        <taxon>Archaea</taxon>
        <taxon>Methanobacteriati</taxon>
        <taxon>Methanobacteriota</taxon>
        <taxon>Stenosarchaea group</taxon>
        <taxon>Halobacteria</taxon>
        <taxon>Halobacteriales</taxon>
        <taxon>Natrialbaceae</taxon>
        <taxon>Natrarchaeobaculum</taxon>
    </lineage>
</organism>
<evidence type="ECO:0000313" key="4">
    <source>
        <dbReference type="Proteomes" id="UP000258613"/>
    </source>
</evidence>
<keyword evidence="1" id="KW-0472">Membrane</keyword>
<dbReference type="Proteomes" id="UP000258707">
    <property type="component" value="Plasmid pAArc1-02"/>
</dbReference>
<reference evidence="3 4" key="2">
    <citation type="submission" date="2018-02" db="EMBL/GenBank/DDBJ databases">
        <title>Phenotypic and genomic properties of facultatively anaerobic sulfur-reducing natronoarchaea from hypersaline soda lakes.</title>
        <authorList>
            <person name="Sorokin D.Y."/>
            <person name="Kublanov I.V."/>
            <person name="Roman P."/>
            <person name="Sinninghe Damste J.S."/>
            <person name="Golyshin P.N."/>
            <person name="Rojo D."/>
            <person name="Ciordia S."/>
            <person name="Mena M.D.C."/>
            <person name="Ferrer M."/>
            <person name="Messina E."/>
            <person name="Smedile F."/>
            <person name="La Spada G."/>
            <person name="La Cono V."/>
            <person name="Yakimov M.M."/>
        </authorList>
    </citation>
    <scope>NUCLEOTIDE SEQUENCE [LARGE SCALE GENOMIC DNA]</scope>
    <source>
        <strain evidence="3 4">AArc-Mg</strain>
        <plasmid evidence="4">paarc-mg-01</plasmid>
        <plasmid evidence="3">pAArc-Mg-01</plasmid>
    </source>
</reference>
<keyword evidence="4" id="KW-1185">Reference proteome</keyword>
<name>A0A346PKH9_9EURY</name>
<accession>A0A346PKH9</accession>
<geneLocation type="plasmid" evidence="2">
    <name>pAArc1-02</name>
</geneLocation>
<evidence type="ECO:0000313" key="2">
    <source>
        <dbReference type="EMBL" id="AXR76342.1"/>
    </source>
</evidence>
<protein>
    <submittedName>
        <fullName evidence="3">Uncharacterized protein</fullName>
    </submittedName>
</protein>
<dbReference type="AlphaFoldDB" id="A0A346PKH9"/>
<dbReference type="GeneID" id="37640481"/>
<dbReference type="KEGG" id="nag:AArcMg_4199"/>
<gene>
    <name evidence="2" type="ORF">AArc1_5141</name>
    <name evidence="3" type="ORF">AArcMg_4199</name>
</gene>